<accession>A0A0F9B416</accession>
<feature type="non-terminal residue" evidence="1">
    <location>
        <position position="1"/>
    </location>
</feature>
<reference evidence="1" key="1">
    <citation type="journal article" date="2015" name="Nature">
        <title>Complex archaea that bridge the gap between prokaryotes and eukaryotes.</title>
        <authorList>
            <person name="Spang A."/>
            <person name="Saw J.H."/>
            <person name="Jorgensen S.L."/>
            <person name="Zaremba-Niedzwiedzka K."/>
            <person name="Martijn J."/>
            <person name="Lind A.E."/>
            <person name="van Eijk R."/>
            <person name="Schleper C."/>
            <person name="Guy L."/>
            <person name="Ettema T.J."/>
        </authorList>
    </citation>
    <scope>NUCLEOTIDE SEQUENCE</scope>
</reference>
<dbReference type="EMBL" id="LAZR01039574">
    <property type="protein sequence ID" value="KKL16659.1"/>
    <property type="molecule type" value="Genomic_DNA"/>
</dbReference>
<proteinExistence type="predicted"/>
<evidence type="ECO:0000313" key="1">
    <source>
        <dbReference type="EMBL" id="KKL16659.1"/>
    </source>
</evidence>
<name>A0A0F9B416_9ZZZZ</name>
<gene>
    <name evidence="1" type="ORF">LCGC14_2493380</name>
</gene>
<organism evidence="1">
    <name type="scientific">marine sediment metagenome</name>
    <dbReference type="NCBI Taxonomy" id="412755"/>
    <lineage>
        <taxon>unclassified sequences</taxon>
        <taxon>metagenomes</taxon>
        <taxon>ecological metagenomes</taxon>
    </lineage>
</organism>
<protein>
    <submittedName>
        <fullName evidence="1">Uncharacterized protein</fullName>
    </submittedName>
</protein>
<sequence length="32" mass="3607">TKHFAGIGTRQINESGIDAIKNILFYNLEKSK</sequence>
<comment type="caution">
    <text evidence="1">The sequence shown here is derived from an EMBL/GenBank/DDBJ whole genome shotgun (WGS) entry which is preliminary data.</text>
</comment>
<dbReference type="AlphaFoldDB" id="A0A0F9B416"/>